<dbReference type="Gene3D" id="3.20.20.80">
    <property type="entry name" value="Glycosidases"/>
    <property type="match status" value="1"/>
</dbReference>
<gene>
    <name evidence="3" type="ORF">PBV87_17380</name>
</gene>
<evidence type="ECO:0000313" key="4">
    <source>
        <dbReference type="Proteomes" id="UP001169242"/>
    </source>
</evidence>
<name>A0AA42DQ88_9FIRM</name>
<dbReference type="PANTHER" id="PTHR10357">
    <property type="entry name" value="ALPHA-AMYLASE FAMILY MEMBER"/>
    <property type="match status" value="1"/>
</dbReference>
<keyword evidence="4" id="KW-1185">Reference proteome</keyword>
<feature type="domain" description="Glycosyl hydrolase family 13 catalytic" evidence="2">
    <location>
        <begin position="46"/>
        <end position="428"/>
    </location>
</feature>
<organism evidence="3 4">
    <name type="scientific">Holtiella tumoricola</name>
    <dbReference type="NCBI Taxonomy" id="3018743"/>
    <lineage>
        <taxon>Bacteria</taxon>
        <taxon>Bacillati</taxon>
        <taxon>Bacillota</taxon>
        <taxon>Clostridia</taxon>
        <taxon>Lachnospirales</taxon>
        <taxon>Cellulosilyticaceae</taxon>
        <taxon>Holtiella</taxon>
    </lineage>
</organism>
<dbReference type="PANTHER" id="PTHR10357:SF179">
    <property type="entry name" value="NEUTRAL AND BASIC AMINO ACID TRANSPORT PROTEIN RBAT"/>
    <property type="match status" value="1"/>
</dbReference>
<dbReference type="CDD" id="cd11316">
    <property type="entry name" value="AmyAc_bac2_AmyA"/>
    <property type="match status" value="1"/>
</dbReference>
<reference evidence="3" key="1">
    <citation type="journal article" date="2023" name="Int. J. Syst. Evol. Microbiol.">
        <title>&lt;i&gt;Holtiella tumoricola&lt;/i&gt; gen. nov. sp. nov., isolated from a human clinical sample.</title>
        <authorList>
            <person name="Allen-Vercoe E."/>
            <person name="Daigneault M.C."/>
            <person name="Vancuren S.J."/>
            <person name="Cochrane K."/>
            <person name="O'Neal L.L."/>
            <person name="Sankaranarayanan K."/>
            <person name="Lawson P.A."/>
        </authorList>
    </citation>
    <scope>NUCLEOTIDE SEQUENCE</scope>
    <source>
        <strain evidence="3">CC70A</strain>
    </source>
</reference>
<dbReference type="GO" id="GO:0004556">
    <property type="term" value="F:alpha-amylase activity"/>
    <property type="evidence" value="ECO:0007669"/>
    <property type="project" value="TreeGrafter"/>
</dbReference>
<comment type="similarity">
    <text evidence="1">Belongs to the glycosyl hydrolase 13 family.</text>
</comment>
<dbReference type="GO" id="GO:0009313">
    <property type="term" value="P:oligosaccharide catabolic process"/>
    <property type="evidence" value="ECO:0007669"/>
    <property type="project" value="TreeGrafter"/>
</dbReference>
<dbReference type="SMART" id="SM00642">
    <property type="entry name" value="Aamy"/>
    <property type="match status" value="1"/>
</dbReference>
<dbReference type="Proteomes" id="UP001169242">
    <property type="component" value="Unassembled WGS sequence"/>
</dbReference>
<dbReference type="Gene3D" id="3.90.400.10">
    <property type="entry name" value="Oligo-1,6-glucosidase, Domain 2"/>
    <property type="match status" value="1"/>
</dbReference>
<accession>A0AA42DQ88</accession>
<sequence>MPKKKLIFLGSTVIVAILVGAFIWKVMTPKKVETAYKNYEGRVFYEIFVRAFNDSNNDGIGDLKGITAKLDYLEDLGIRGLWLMPITKATSYHGYDTEDYYQIDEDYGTLEDLKELIKEAHKRDIKVVMDLVINHTSSQHPYFKEASKDEKSAYRDYYIWTTDMSKEFERSPMATMAWARNGTKQELYYAMFDKGMPELNYDNPKVEEEMKQVAKYYLDMDIDGFRLDAAKWIYNEKEKNIDFWNRFQEYVHEQNPEAILIGEVWDAPYNICEYAGVLDSFFDFNVGESILNGINNGSLSNVVYNYKMIEEMYKEEKASFVLAPFLTNHDQNRVMNILREDTDKMKVAAAIYLTLPGTPFVYYGEEIGMTGAKPDEHIREPFIWSGTDREQNTTWIDSTNDVAKVALDTQKEDSGSLYHLYREIIHLRNTYKALSIGDIEEVKTPNGKVFAMKRAYENEVIYIVANLNNEQQDIILDEGTYKTLFSSLNDQGQLDTQYNNQVTLKTGEILIVLKQN</sequence>
<dbReference type="EMBL" id="JAQIFT010000061">
    <property type="protein sequence ID" value="MDA3733253.1"/>
    <property type="molecule type" value="Genomic_DNA"/>
</dbReference>
<keyword evidence="3" id="KW-0378">Hydrolase</keyword>
<dbReference type="InterPro" id="IPR017853">
    <property type="entry name" value="GH"/>
</dbReference>
<evidence type="ECO:0000313" key="3">
    <source>
        <dbReference type="EMBL" id="MDA3733253.1"/>
    </source>
</evidence>
<dbReference type="InterPro" id="IPR045857">
    <property type="entry name" value="O16G_dom_2"/>
</dbReference>
<comment type="caution">
    <text evidence="3">The sequence shown here is derived from an EMBL/GenBank/DDBJ whole genome shotgun (WGS) entry which is preliminary data.</text>
</comment>
<dbReference type="AlphaFoldDB" id="A0AA42DQ88"/>
<dbReference type="SUPFAM" id="SSF51445">
    <property type="entry name" value="(Trans)glycosidases"/>
    <property type="match status" value="1"/>
</dbReference>
<dbReference type="SUPFAM" id="SSF51011">
    <property type="entry name" value="Glycosyl hydrolase domain"/>
    <property type="match status" value="1"/>
</dbReference>
<evidence type="ECO:0000256" key="1">
    <source>
        <dbReference type="ARBA" id="ARBA00008061"/>
    </source>
</evidence>
<dbReference type="InterPro" id="IPR006047">
    <property type="entry name" value="GH13_cat_dom"/>
</dbReference>
<dbReference type="RefSeq" id="WP_271013132.1">
    <property type="nucleotide sequence ID" value="NZ_JAQIFT010000061.1"/>
</dbReference>
<evidence type="ECO:0000259" key="2">
    <source>
        <dbReference type="SMART" id="SM00642"/>
    </source>
</evidence>
<dbReference type="Pfam" id="PF00128">
    <property type="entry name" value="Alpha-amylase"/>
    <property type="match status" value="1"/>
</dbReference>
<proteinExistence type="inferred from homology"/>
<protein>
    <submittedName>
        <fullName evidence="3">Alpha-amylase family glycosyl hydrolase</fullName>
    </submittedName>
</protein>